<evidence type="ECO:0000313" key="1">
    <source>
        <dbReference type="EMBL" id="GIG73869.1"/>
    </source>
</evidence>
<protein>
    <recommendedName>
        <fullName evidence="3">Beta-lactamase enzyme family protein</fullName>
    </recommendedName>
</protein>
<accession>A0A8J3LU37</accession>
<name>A0A8J3LU37_9ACTN</name>
<reference evidence="1" key="1">
    <citation type="submission" date="2021-01" db="EMBL/GenBank/DDBJ databases">
        <title>Whole genome shotgun sequence of Planosporangium flavigriseum NBRC 105377.</title>
        <authorList>
            <person name="Komaki H."/>
            <person name="Tamura T."/>
        </authorList>
    </citation>
    <scope>NUCLEOTIDE SEQUENCE</scope>
    <source>
        <strain evidence="1">NBRC 105377</strain>
    </source>
</reference>
<dbReference type="Proteomes" id="UP000653674">
    <property type="component" value="Unassembled WGS sequence"/>
</dbReference>
<sequence length="310" mass="33663">MRLRVTMPAVMVTLVLGAVGVVSAVPSLRTRVVDALQLNDNPAGAAPILADGRLLGHGNLRIAAQPAPPARPMLTTHPVSLDVKGFASWALLDRKTGKITGSPNYISGINSTESMIKVWLTADYLRLLGTKQPTSQRLAELSRMIRDSDDDAAEDIYQVNGRSTTIKRMISTCGLTETTVVNGWWSKTQISARDAVRLGECVANGKAAGAKWTNWVLNEMREVRGTVDEEPDGGRWGIIDALPAEMANDTAIKNGWTLLYDDGNWHVNCLAVQSDWVLSVLTRYPAKLGKQYGADTCKQVTQQLMAPASH</sequence>
<organism evidence="1 2">
    <name type="scientific">Planosporangium flavigriseum</name>
    <dbReference type="NCBI Taxonomy" id="373681"/>
    <lineage>
        <taxon>Bacteria</taxon>
        <taxon>Bacillati</taxon>
        <taxon>Actinomycetota</taxon>
        <taxon>Actinomycetes</taxon>
        <taxon>Micromonosporales</taxon>
        <taxon>Micromonosporaceae</taxon>
        <taxon>Planosporangium</taxon>
    </lineage>
</organism>
<proteinExistence type="predicted"/>
<dbReference type="AlphaFoldDB" id="A0A8J3LU37"/>
<gene>
    <name evidence="1" type="ORF">Pfl04_22730</name>
</gene>
<comment type="caution">
    <text evidence="1">The sequence shown here is derived from an EMBL/GenBank/DDBJ whole genome shotgun (WGS) entry which is preliminary data.</text>
</comment>
<evidence type="ECO:0000313" key="2">
    <source>
        <dbReference type="Proteomes" id="UP000653674"/>
    </source>
</evidence>
<evidence type="ECO:0008006" key="3">
    <source>
        <dbReference type="Google" id="ProtNLM"/>
    </source>
</evidence>
<keyword evidence="2" id="KW-1185">Reference proteome</keyword>
<dbReference type="SUPFAM" id="SSF56601">
    <property type="entry name" value="beta-lactamase/transpeptidase-like"/>
    <property type="match status" value="1"/>
</dbReference>
<dbReference type="RefSeq" id="WP_168074429.1">
    <property type="nucleotide sequence ID" value="NZ_BAAAQJ010000008.1"/>
</dbReference>
<dbReference type="Gene3D" id="3.40.710.10">
    <property type="entry name" value="DD-peptidase/beta-lactamase superfamily"/>
    <property type="match status" value="1"/>
</dbReference>
<dbReference type="InterPro" id="IPR012338">
    <property type="entry name" value="Beta-lactam/transpept-like"/>
</dbReference>
<dbReference type="EMBL" id="BONU01000012">
    <property type="protein sequence ID" value="GIG73869.1"/>
    <property type="molecule type" value="Genomic_DNA"/>
</dbReference>